<dbReference type="InterPro" id="IPR006429">
    <property type="entry name" value="Phage_lambda_portal"/>
</dbReference>
<comment type="caution">
    <text evidence="1">The sequence shown here is derived from an EMBL/GenBank/DDBJ whole genome shotgun (WGS) entry which is preliminary data.</text>
</comment>
<protein>
    <submittedName>
        <fullName evidence="1">Phage portal protein</fullName>
    </submittedName>
</protein>
<dbReference type="RefSeq" id="WP_190787723.1">
    <property type="nucleotide sequence ID" value="NZ_JACXLC010000001.1"/>
</dbReference>
<gene>
    <name evidence="1" type="ORF">IB285_08265</name>
</gene>
<dbReference type="NCBIfam" id="TIGR01539">
    <property type="entry name" value="portal_lambda"/>
    <property type="match status" value="1"/>
</dbReference>
<dbReference type="Proteomes" id="UP000635384">
    <property type="component" value="Unassembled WGS sequence"/>
</dbReference>
<name>A0ABR8KVJ2_9SPHN</name>
<reference evidence="1 2" key="1">
    <citation type="submission" date="2020-09" db="EMBL/GenBank/DDBJ databases">
        <authorList>
            <person name="Yoon J.-W."/>
        </authorList>
    </citation>
    <scope>NUCLEOTIDE SEQUENCE [LARGE SCALE GENOMIC DNA]</scope>
    <source>
        <strain evidence="1 2">KMU-140</strain>
    </source>
</reference>
<evidence type="ECO:0000313" key="1">
    <source>
        <dbReference type="EMBL" id="MBD2842246.1"/>
    </source>
</evidence>
<dbReference type="Pfam" id="PF05136">
    <property type="entry name" value="Phage_portal_2"/>
    <property type="match status" value="1"/>
</dbReference>
<proteinExistence type="predicted"/>
<dbReference type="EMBL" id="JACXLC010000001">
    <property type="protein sequence ID" value="MBD2842246.1"/>
    <property type="molecule type" value="Genomic_DNA"/>
</dbReference>
<accession>A0ABR8KVJ2</accession>
<evidence type="ECO:0000313" key="2">
    <source>
        <dbReference type="Proteomes" id="UP000635384"/>
    </source>
</evidence>
<keyword evidence="2" id="KW-1185">Reference proteome</keyword>
<sequence>MLTALLNRFRPERRTASRRFDAAAEGRRWEGTPSFGSLGPETLAAASVIRSRARHAVANNPHGASGVEALVTGLVGAGITPASRHSDANARKAVGETFMRWSNRADADGLTDLFGLQAAVARSVVIDGEAFAHLTYGERGLSIRLVPAEFVDEGMTRELGGGARIVAGIEFSSTGERVGYWVRPAVPTDLFATAQEPIRIPASEMLHVFQPMGAGQVRGISHLAPVLLKLGEIDQLSDALLVGAKTAAMFAGFLKDVNGTTSGENPFEGDQIGSTLETGLEPGTLKYLPAGFDISFATPQQAQQTSDFMAAELRAVASGLGVPAHLVSGDLSDANYSSLRASMVSFRQRVERIQNHILIPQFVRPIFERAVTAAVLSGELDAPDFESARDEWVSAEFYPPRMPWVDPQKDAAAVREMLDSKLMSRRQAIAELGWNIEAVDEEIAADHAREAELGLSNPTETNDARDA</sequence>
<organism evidence="1 2">
    <name type="scientific">Erythrobacter rubeus</name>
    <dbReference type="NCBI Taxonomy" id="2760803"/>
    <lineage>
        <taxon>Bacteria</taxon>
        <taxon>Pseudomonadati</taxon>
        <taxon>Pseudomonadota</taxon>
        <taxon>Alphaproteobacteria</taxon>
        <taxon>Sphingomonadales</taxon>
        <taxon>Erythrobacteraceae</taxon>
        <taxon>Erythrobacter/Porphyrobacter group</taxon>
        <taxon>Erythrobacter</taxon>
    </lineage>
</organism>